<dbReference type="AlphaFoldDB" id="H5X373"/>
<keyword evidence="2" id="KW-1185">Reference proteome</keyword>
<proteinExistence type="predicted"/>
<reference evidence="1 2" key="1">
    <citation type="journal article" date="2012" name="Stand. Genomic Sci.">
        <title>Genome sequence of the ocean sediment bacterium Saccharomonospora marina type strain (XMU15(T)).</title>
        <authorList>
            <person name="Klenk H.P."/>
            <person name="Lu M."/>
            <person name="Lucas S."/>
            <person name="Lapidus A."/>
            <person name="Copeland A."/>
            <person name="Pitluck S."/>
            <person name="Goodwin L.A."/>
            <person name="Han C."/>
            <person name="Tapia R."/>
            <person name="Brambilla E.M."/>
            <person name="Potter G."/>
            <person name="Land M."/>
            <person name="Ivanova N."/>
            <person name="Rohde M."/>
            <person name="Goker M."/>
            <person name="Detter J.C."/>
            <person name="Li W.J."/>
            <person name="Kyrpides N.C."/>
            <person name="Woyke T."/>
        </authorList>
    </citation>
    <scope>NUCLEOTIDE SEQUENCE [LARGE SCALE GENOMIC DNA]</scope>
    <source>
        <strain evidence="1 2">XMU15</strain>
    </source>
</reference>
<dbReference type="Pfam" id="PF14430">
    <property type="entry name" value="Imm1"/>
    <property type="match status" value="1"/>
</dbReference>
<name>H5X373_9PSEU</name>
<evidence type="ECO:0000313" key="1">
    <source>
        <dbReference type="EMBL" id="EHR48742.1"/>
    </source>
</evidence>
<dbReference type="Proteomes" id="UP000004926">
    <property type="component" value="Chromosome"/>
</dbReference>
<dbReference type="RefSeq" id="WP_009152133.1">
    <property type="nucleotide sequence ID" value="NZ_CM001439.1"/>
</dbReference>
<protein>
    <recommendedName>
        <fullName evidence="3">Immunity protein Imm1</fullName>
    </recommendedName>
</protein>
<accession>H5X373</accession>
<sequence length="130" mass="14205">MLYHAAVPVGHDQGYDLELTAAADVDELIRLLYLDDAGTASIQRTEVDPVLDVQVHDRFGYLMYVGDQMYGYSVGDPDSPDLADLSEVGFPAGTGVPLERFRAALVEFITKDGALPSVVEWRPVEQFAGD</sequence>
<dbReference type="HOGENOM" id="CLU_1968956_0_0_11"/>
<gene>
    <name evidence="1" type="ORF">SacmaDRAFT_0439</name>
</gene>
<dbReference type="EMBL" id="CM001439">
    <property type="protein sequence ID" value="EHR48742.1"/>
    <property type="molecule type" value="Genomic_DNA"/>
</dbReference>
<dbReference type="InterPro" id="IPR025680">
    <property type="entry name" value="DddI"/>
</dbReference>
<evidence type="ECO:0008006" key="3">
    <source>
        <dbReference type="Google" id="ProtNLM"/>
    </source>
</evidence>
<evidence type="ECO:0000313" key="2">
    <source>
        <dbReference type="Proteomes" id="UP000004926"/>
    </source>
</evidence>
<organism evidence="1 2">
    <name type="scientific">Saccharomonospora marina XMU15</name>
    <dbReference type="NCBI Taxonomy" id="882083"/>
    <lineage>
        <taxon>Bacteria</taxon>
        <taxon>Bacillati</taxon>
        <taxon>Actinomycetota</taxon>
        <taxon>Actinomycetes</taxon>
        <taxon>Pseudonocardiales</taxon>
        <taxon>Pseudonocardiaceae</taxon>
        <taxon>Saccharomonospora</taxon>
    </lineage>
</organism>
<dbReference type="OrthoDB" id="3692627at2"/>